<accession>E5A3B4</accession>
<keyword evidence="3" id="KW-1185">Reference proteome</keyword>
<reference evidence="3" key="1">
    <citation type="journal article" date="2011" name="Nat. Commun.">
        <title>Effector diversification within compartments of the Leptosphaeria maculans genome affected by Repeat-Induced Point mutations.</title>
        <authorList>
            <person name="Rouxel T."/>
            <person name="Grandaubert J."/>
            <person name="Hane J.K."/>
            <person name="Hoede C."/>
            <person name="van de Wouw A.P."/>
            <person name="Couloux A."/>
            <person name="Dominguez V."/>
            <person name="Anthouard V."/>
            <person name="Bally P."/>
            <person name="Bourras S."/>
            <person name="Cozijnsen A.J."/>
            <person name="Ciuffetti L.M."/>
            <person name="Degrave A."/>
            <person name="Dilmaghani A."/>
            <person name="Duret L."/>
            <person name="Fudal I."/>
            <person name="Goodwin S.B."/>
            <person name="Gout L."/>
            <person name="Glaser N."/>
            <person name="Linglin J."/>
            <person name="Kema G.H.J."/>
            <person name="Lapalu N."/>
            <person name="Lawrence C.B."/>
            <person name="May K."/>
            <person name="Meyer M."/>
            <person name="Ollivier B."/>
            <person name="Poulain J."/>
            <person name="Schoch C.L."/>
            <person name="Simon A."/>
            <person name="Spatafora J.W."/>
            <person name="Stachowiak A."/>
            <person name="Turgeon B.G."/>
            <person name="Tyler B.M."/>
            <person name="Vincent D."/>
            <person name="Weissenbach J."/>
            <person name="Amselem J."/>
            <person name="Quesneville H."/>
            <person name="Oliver R.P."/>
            <person name="Wincker P."/>
            <person name="Balesdent M.-H."/>
            <person name="Howlett B.J."/>
        </authorList>
    </citation>
    <scope>NUCLEOTIDE SEQUENCE [LARGE SCALE GENOMIC DNA]</scope>
    <source>
        <strain evidence="3">JN3 / isolate v23.1.3 / race Av1-4-5-6-7-8</strain>
    </source>
</reference>
<name>E5A3B4_LEPMJ</name>
<dbReference type="VEuPathDB" id="FungiDB:LEMA_uP095360.1"/>
<evidence type="ECO:0000313" key="2">
    <source>
        <dbReference type="EMBL" id="CBX98127.1"/>
    </source>
</evidence>
<dbReference type="AlphaFoldDB" id="E5A3B4"/>
<dbReference type="Proteomes" id="UP000002668">
    <property type="component" value="Genome"/>
</dbReference>
<evidence type="ECO:0000313" key="3">
    <source>
        <dbReference type="Proteomes" id="UP000002668"/>
    </source>
</evidence>
<protein>
    <submittedName>
        <fullName evidence="2">Predicted protein</fullName>
    </submittedName>
</protein>
<gene>
    <name evidence="2" type="ORF">LEMA_uP095360.1</name>
</gene>
<feature type="region of interest" description="Disordered" evidence="1">
    <location>
        <begin position="1"/>
        <end position="21"/>
    </location>
</feature>
<organism evidence="3">
    <name type="scientific">Leptosphaeria maculans (strain JN3 / isolate v23.1.3 / race Av1-4-5-6-7-8)</name>
    <name type="common">Blackleg fungus</name>
    <name type="synonym">Phoma lingam</name>
    <dbReference type="NCBI Taxonomy" id="985895"/>
    <lineage>
        <taxon>Eukaryota</taxon>
        <taxon>Fungi</taxon>
        <taxon>Dikarya</taxon>
        <taxon>Ascomycota</taxon>
        <taxon>Pezizomycotina</taxon>
        <taxon>Dothideomycetes</taxon>
        <taxon>Pleosporomycetidae</taxon>
        <taxon>Pleosporales</taxon>
        <taxon>Pleosporineae</taxon>
        <taxon>Leptosphaeriaceae</taxon>
        <taxon>Plenodomus</taxon>
        <taxon>Plenodomus lingam/Leptosphaeria maculans species complex</taxon>
    </lineage>
</organism>
<dbReference type="InParanoid" id="E5A3B4"/>
<evidence type="ECO:0000256" key="1">
    <source>
        <dbReference type="SAM" id="MobiDB-lite"/>
    </source>
</evidence>
<dbReference type="HOGENOM" id="CLU_2513031_0_0_1"/>
<sequence>MWLRDPRNYREVHESRTQQCREGRGVLSHRAYDGGRVVAQEKSDFGGAEGVEDESEGWAEKGQGWSGYGAMKWMLAKHNTRSLYH</sequence>
<proteinExistence type="predicted"/>
<dbReference type="EMBL" id="FP929133">
    <property type="protein sequence ID" value="CBX98127.1"/>
    <property type="molecule type" value="Genomic_DNA"/>
</dbReference>